<name>A0AAF5Q4A1_WUCBA</name>
<evidence type="ECO:0000313" key="3">
    <source>
        <dbReference type="WBParaSite" id="mrna-Wban_10349"/>
    </source>
</evidence>
<accession>A0AAF5Q4A1</accession>
<reference evidence="2" key="2">
    <citation type="journal article" date="2016" name="Mol. Ecol.">
        <title>Population genomics of the filarial nematode parasite Wuchereria bancrofti from mosquitoes.</title>
        <authorList>
            <person name="Small S.T."/>
            <person name="Reimer L.J."/>
            <person name="Tisch D.J."/>
            <person name="King C.L."/>
            <person name="Christensen B.M."/>
            <person name="Siba P.M."/>
            <person name="Kazura J.W."/>
            <person name="Serre D."/>
            <person name="Zimmerman P.A."/>
        </authorList>
    </citation>
    <scope>NUCLEOTIDE SEQUENCE</scope>
    <source>
        <strain evidence="2">pt0022</strain>
    </source>
</reference>
<protein>
    <submittedName>
        <fullName evidence="3">BZIP domain-containing protein</fullName>
    </submittedName>
</protein>
<dbReference type="Proteomes" id="UP000093561">
    <property type="component" value="Unassembled WGS sequence"/>
</dbReference>
<organism evidence="2 3">
    <name type="scientific">Wuchereria bancrofti</name>
    <dbReference type="NCBI Taxonomy" id="6293"/>
    <lineage>
        <taxon>Eukaryota</taxon>
        <taxon>Metazoa</taxon>
        <taxon>Ecdysozoa</taxon>
        <taxon>Nematoda</taxon>
        <taxon>Chromadorea</taxon>
        <taxon>Rhabditida</taxon>
        <taxon>Spirurina</taxon>
        <taxon>Spiruromorpha</taxon>
        <taxon>Filarioidea</taxon>
        <taxon>Onchocercidae</taxon>
        <taxon>Wuchereria</taxon>
    </lineage>
</organism>
<sequence>MSNDERASHNLAKQKKFMEERQRQKRRLSSANIRTNDTSMMMMVTSKSNHKLHGYKGPLCFTSPEDPDRISPTTASASTVTTVITSQYNESSSEEDINKSSYNPATTTKFVPNSTSATFEPNDEPLVEPWKDGIEENVLPFKFITDLTF</sequence>
<reference evidence="2" key="1">
    <citation type="submission" date="2015-03" db="EMBL/GenBank/DDBJ databases">
        <title>Wuchereria bancrofti Genome Sequencing Papua New Guinea Strain.</title>
        <authorList>
            <person name="Small S.T."/>
            <person name="Serre D."/>
            <person name="Zimmerman P.A."/>
        </authorList>
    </citation>
    <scope>NUCLEOTIDE SEQUENCE [LARGE SCALE GENOMIC DNA]</scope>
    <source>
        <strain evidence="2">pt0022</strain>
    </source>
</reference>
<dbReference type="AlphaFoldDB" id="A0AAF5Q4A1"/>
<dbReference type="WBParaSite" id="mrna-Wban_10349">
    <property type="protein sequence ID" value="mrna-Wban_10349"/>
    <property type="gene ID" value="Wban_10349"/>
</dbReference>
<feature type="compositionally biased region" description="Polar residues" evidence="1">
    <location>
        <begin position="99"/>
        <end position="116"/>
    </location>
</feature>
<evidence type="ECO:0000256" key="1">
    <source>
        <dbReference type="SAM" id="MobiDB-lite"/>
    </source>
</evidence>
<feature type="region of interest" description="Disordered" evidence="1">
    <location>
        <begin position="1"/>
        <end position="36"/>
    </location>
</feature>
<reference evidence="3" key="3">
    <citation type="submission" date="2024-02" db="UniProtKB">
        <authorList>
            <consortium name="WormBaseParasite"/>
        </authorList>
    </citation>
    <scope>IDENTIFICATION</scope>
    <source>
        <strain evidence="3">pt0022</strain>
    </source>
</reference>
<evidence type="ECO:0000313" key="2">
    <source>
        <dbReference type="Proteomes" id="UP000093561"/>
    </source>
</evidence>
<feature type="region of interest" description="Disordered" evidence="1">
    <location>
        <begin position="87"/>
        <end position="116"/>
    </location>
</feature>
<proteinExistence type="predicted"/>